<sequence>MPSTSSPLSLTPCEPEEDRMYEINPQRDGTDYLCGLAQALASQSTSSGLVILARRETRPVPDQTRF</sequence>
<proteinExistence type="predicted"/>
<accession>A0AAE1AR42</accession>
<keyword evidence="2" id="KW-1185">Reference proteome</keyword>
<evidence type="ECO:0000313" key="2">
    <source>
        <dbReference type="Proteomes" id="UP001283361"/>
    </source>
</evidence>
<comment type="caution">
    <text evidence="1">The sequence shown here is derived from an EMBL/GenBank/DDBJ whole genome shotgun (WGS) entry which is preliminary data.</text>
</comment>
<dbReference type="Proteomes" id="UP001283361">
    <property type="component" value="Unassembled WGS sequence"/>
</dbReference>
<evidence type="ECO:0000313" key="1">
    <source>
        <dbReference type="EMBL" id="KAK3792500.1"/>
    </source>
</evidence>
<gene>
    <name evidence="1" type="ORF">RRG08_057152</name>
</gene>
<organism evidence="1 2">
    <name type="scientific">Elysia crispata</name>
    <name type="common">lettuce slug</name>
    <dbReference type="NCBI Taxonomy" id="231223"/>
    <lineage>
        <taxon>Eukaryota</taxon>
        <taxon>Metazoa</taxon>
        <taxon>Spiralia</taxon>
        <taxon>Lophotrochozoa</taxon>
        <taxon>Mollusca</taxon>
        <taxon>Gastropoda</taxon>
        <taxon>Heterobranchia</taxon>
        <taxon>Euthyneura</taxon>
        <taxon>Panpulmonata</taxon>
        <taxon>Sacoglossa</taxon>
        <taxon>Placobranchoidea</taxon>
        <taxon>Plakobranchidae</taxon>
        <taxon>Elysia</taxon>
    </lineage>
</organism>
<dbReference type="EMBL" id="JAWDGP010001371">
    <property type="protein sequence ID" value="KAK3792500.1"/>
    <property type="molecule type" value="Genomic_DNA"/>
</dbReference>
<reference evidence="1" key="1">
    <citation type="journal article" date="2023" name="G3 (Bethesda)">
        <title>A reference genome for the long-term kleptoplast-retaining sea slug Elysia crispata morphotype clarki.</title>
        <authorList>
            <person name="Eastman K.E."/>
            <person name="Pendleton A.L."/>
            <person name="Shaikh M.A."/>
            <person name="Suttiyut T."/>
            <person name="Ogas R."/>
            <person name="Tomko P."/>
            <person name="Gavelis G."/>
            <person name="Widhalm J.R."/>
            <person name="Wisecaver J.H."/>
        </authorList>
    </citation>
    <scope>NUCLEOTIDE SEQUENCE</scope>
    <source>
        <strain evidence="1">ECLA1</strain>
    </source>
</reference>
<protein>
    <submittedName>
        <fullName evidence="1">Uncharacterized protein</fullName>
    </submittedName>
</protein>
<name>A0AAE1AR42_9GAST</name>
<dbReference type="AlphaFoldDB" id="A0AAE1AR42"/>